<name>C8XG49_NAKMY</name>
<keyword evidence="3" id="KW-1185">Reference proteome</keyword>
<feature type="region of interest" description="Disordered" evidence="1">
    <location>
        <begin position="1"/>
        <end position="23"/>
    </location>
</feature>
<dbReference type="EMBL" id="CP001737">
    <property type="protein sequence ID" value="ACV80051.1"/>
    <property type="molecule type" value="Genomic_DNA"/>
</dbReference>
<evidence type="ECO:0000256" key="1">
    <source>
        <dbReference type="SAM" id="MobiDB-lite"/>
    </source>
</evidence>
<dbReference type="InterPro" id="IPR025361">
    <property type="entry name" value="DUF4265"/>
</dbReference>
<protein>
    <recommendedName>
        <fullName evidence="4">DUF4265 domain-containing protein</fullName>
    </recommendedName>
</protein>
<dbReference type="Pfam" id="PF14085">
    <property type="entry name" value="DUF4265"/>
    <property type="match status" value="1"/>
</dbReference>
<reference evidence="2 3" key="2">
    <citation type="journal article" date="2010" name="Stand. Genomic Sci.">
        <title>Complete genome sequence of Nakamurella multipartita type strain (Y-104).</title>
        <authorList>
            <person name="Tice H."/>
            <person name="Mayilraj S."/>
            <person name="Sims D."/>
            <person name="Lapidus A."/>
            <person name="Nolan M."/>
            <person name="Lucas S."/>
            <person name="Glavina Del Rio T."/>
            <person name="Copeland A."/>
            <person name="Cheng J.F."/>
            <person name="Meincke L."/>
            <person name="Bruce D."/>
            <person name="Goodwin L."/>
            <person name="Pitluck S."/>
            <person name="Ivanova N."/>
            <person name="Mavromatis K."/>
            <person name="Ovchinnikova G."/>
            <person name="Pati A."/>
            <person name="Chen A."/>
            <person name="Palaniappan K."/>
            <person name="Land M."/>
            <person name="Hauser L."/>
            <person name="Chang Y.J."/>
            <person name="Jeffries C.D."/>
            <person name="Detter J.C."/>
            <person name="Brettin T."/>
            <person name="Rohde M."/>
            <person name="Goker M."/>
            <person name="Bristow J."/>
            <person name="Eisen J.A."/>
            <person name="Markowitz V."/>
            <person name="Hugenholtz P."/>
            <person name="Kyrpides N.C."/>
            <person name="Klenk H.P."/>
            <person name="Chen F."/>
        </authorList>
    </citation>
    <scope>NUCLEOTIDE SEQUENCE [LARGE SCALE GENOMIC DNA]</scope>
    <source>
        <strain evidence="3">ATCC 700099 / DSM 44233 / CIP 104796 / JCM 9543 / NBRC 105858 / Y-104</strain>
    </source>
</reference>
<sequence>MSMSVDVRSPQAVVTRPGNQPERNVTVGHQPTEVDVLFPLVDEEQWPPYPAESIEGVLLAHDLVEIVGVPWFVTNLSRGDIVRVSHDGIGYVGGVIVSRGGHSTLHVLAATPAELAPVIEALTALGAVVRSGLEPPMLAVDVPERVSLTAVVRILTAAESMTCAFTVASDQHGARSACA</sequence>
<dbReference type="Proteomes" id="UP000002218">
    <property type="component" value="Chromosome"/>
</dbReference>
<dbReference type="RefSeq" id="WP_015748878.1">
    <property type="nucleotide sequence ID" value="NC_013235.1"/>
</dbReference>
<evidence type="ECO:0000313" key="2">
    <source>
        <dbReference type="EMBL" id="ACV80051.1"/>
    </source>
</evidence>
<dbReference type="KEGG" id="nml:Namu_3753"/>
<dbReference type="OrthoDB" id="6563561at2"/>
<evidence type="ECO:0008006" key="4">
    <source>
        <dbReference type="Google" id="ProtNLM"/>
    </source>
</evidence>
<dbReference type="HOGENOM" id="CLU_1501946_0_0_11"/>
<gene>
    <name evidence="2" type="ordered locus">Namu_3753</name>
</gene>
<evidence type="ECO:0000313" key="3">
    <source>
        <dbReference type="Proteomes" id="UP000002218"/>
    </source>
</evidence>
<accession>C8XG49</accession>
<dbReference type="InParanoid" id="C8XG49"/>
<proteinExistence type="predicted"/>
<organism evidence="2 3">
    <name type="scientific">Nakamurella multipartita (strain ATCC 700099 / DSM 44233 / CIP 104796 / JCM 9543 / NBRC 105858 / Y-104)</name>
    <name type="common">Microsphaera multipartita</name>
    <dbReference type="NCBI Taxonomy" id="479431"/>
    <lineage>
        <taxon>Bacteria</taxon>
        <taxon>Bacillati</taxon>
        <taxon>Actinomycetota</taxon>
        <taxon>Actinomycetes</taxon>
        <taxon>Nakamurellales</taxon>
        <taxon>Nakamurellaceae</taxon>
        <taxon>Nakamurella</taxon>
    </lineage>
</organism>
<dbReference type="STRING" id="479431.Namu_3753"/>
<reference evidence="3" key="1">
    <citation type="submission" date="2009-09" db="EMBL/GenBank/DDBJ databases">
        <title>The complete genome of Nakamurella multipartita DSM 44233.</title>
        <authorList>
            <consortium name="US DOE Joint Genome Institute (JGI-PGF)"/>
            <person name="Lucas S."/>
            <person name="Copeland A."/>
            <person name="Lapidus A."/>
            <person name="Glavina del Rio T."/>
            <person name="Dalin E."/>
            <person name="Tice H."/>
            <person name="Bruce D."/>
            <person name="Goodwin L."/>
            <person name="Pitluck S."/>
            <person name="Kyrpides N."/>
            <person name="Mavromatis K."/>
            <person name="Ivanova N."/>
            <person name="Ovchinnikova G."/>
            <person name="Sims D."/>
            <person name="Meincke L."/>
            <person name="Brettin T."/>
            <person name="Detter J.C."/>
            <person name="Han C."/>
            <person name="Larimer F."/>
            <person name="Land M."/>
            <person name="Hauser L."/>
            <person name="Markowitz V."/>
            <person name="Cheng J.-F."/>
            <person name="Hugenholtz P."/>
            <person name="Woyke T."/>
            <person name="Wu D."/>
            <person name="Klenk H.-P."/>
            <person name="Eisen J.A."/>
        </authorList>
    </citation>
    <scope>NUCLEOTIDE SEQUENCE [LARGE SCALE GENOMIC DNA]</scope>
    <source>
        <strain evidence="3">ATCC 700099 / DSM 44233 / CIP 104796 / JCM 9543 / NBRC 105858 / Y-104</strain>
    </source>
</reference>
<dbReference type="AlphaFoldDB" id="C8XG49"/>